<organism evidence="1 2">
    <name type="scientific">Gossypium australe</name>
    <dbReference type="NCBI Taxonomy" id="47621"/>
    <lineage>
        <taxon>Eukaryota</taxon>
        <taxon>Viridiplantae</taxon>
        <taxon>Streptophyta</taxon>
        <taxon>Embryophyta</taxon>
        <taxon>Tracheophyta</taxon>
        <taxon>Spermatophyta</taxon>
        <taxon>Magnoliopsida</taxon>
        <taxon>eudicotyledons</taxon>
        <taxon>Gunneridae</taxon>
        <taxon>Pentapetalae</taxon>
        <taxon>rosids</taxon>
        <taxon>malvids</taxon>
        <taxon>Malvales</taxon>
        <taxon>Malvaceae</taxon>
        <taxon>Malvoideae</taxon>
        <taxon>Gossypium</taxon>
    </lineage>
</organism>
<dbReference type="EMBL" id="SMMG02000009">
    <property type="protein sequence ID" value="KAA3461343.1"/>
    <property type="molecule type" value="Genomic_DNA"/>
</dbReference>
<dbReference type="PANTHER" id="PTHR33067">
    <property type="entry name" value="RNA-DIRECTED DNA POLYMERASE-RELATED"/>
    <property type="match status" value="1"/>
</dbReference>
<sequence>MLTKFIVVPETRFQNTETVLKNQQASIQGIENQLERPQGSLSSNTETNPKEQIQAITAHDGEGLDEPKLRQENVVEEGKVEVSHEKPKLVITEYQPRVSYPNAMKKDRTDEQFGKFLKVLKTLNINLPFLEALLQMPNSRKYLKELLTNKRKVDEVFHVELNAVCSAILQNKLPRKLKDLGSFTILCLIGSLYVDNALADLGASINVMPFKMFKQLALGKPKQMRMSIQLANKTIRIPRGIIKDVLVKDKGNDGQRK</sequence>
<name>A0A5B6UVC2_9ROSI</name>
<keyword evidence="2" id="KW-1185">Reference proteome</keyword>
<dbReference type="Proteomes" id="UP000325315">
    <property type="component" value="Unassembled WGS sequence"/>
</dbReference>
<protein>
    <submittedName>
        <fullName evidence="1">Aspartic peptidase</fullName>
    </submittedName>
</protein>
<comment type="caution">
    <text evidence="1">The sequence shown here is derived from an EMBL/GenBank/DDBJ whole genome shotgun (WGS) entry which is preliminary data.</text>
</comment>
<proteinExistence type="predicted"/>
<dbReference type="PANTHER" id="PTHR33067:SF35">
    <property type="entry name" value="ASPARTIC PEPTIDASE DDI1-TYPE DOMAIN-CONTAINING PROTEIN"/>
    <property type="match status" value="1"/>
</dbReference>
<reference evidence="2" key="1">
    <citation type="journal article" date="2019" name="Plant Biotechnol. J.">
        <title>Genome sequencing of the Australian wild diploid species Gossypium australe highlights disease resistance and delayed gland morphogenesis.</title>
        <authorList>
            <person name="Cai Y."/>
            <person name="Cai X."/>
            <person name="Wang Q."/>
            <person name="Wang P."/>
            <person name="Zhang Y."/>
            <person name="Cai C."/>
            <person name="Xu Y."/>
            <person name="Wang K."/>
            <person name="Zhou Z."/>
            <person name="Wang C."/>
            <person name="Geng S."/>
            <person name="Li B."/>
            <person name="Dong Q."/>
            <person name="Hou Y."/>
            <person name="Wang H."/>
            <person name="Ai P."/>
            <person name="Liu Z."/>
            <person name="Yi F."/>
            <person name="Sun M."/>
            <person name="An G."/>
            <person name="Cheng J."/>
            <person name="Zhang Y."/>
            <person name="Shi Q."/>
            <person name="Xie Y."/>
            <person name="Shi X."/>
            <person name="Chang Y."/>
            <person name="Huang F."/>
            <person name="Chen Y."/>
            <person name="Hong S."/>
            <person name="Mi L."/>
            <person name="Sun Q."/>
            <person name="Zhang L."/>
            <person name="Zhou B."/>
            <person name="Peng R."/>
            <person name="Zhang X."/>
            <person name="Liu F."/>
        </authorList>
    </citation>
    <scope>NUCLEOTIDE SEQUENCE [LARGE SCALE GENOMIC DNA]</scope>
    <source>
        <strain evidence="2">cv. PA1801</strain>
    </source>
</reference>
<gene>
    <name evidence="1" type="ORF">EPI10_027919</name>
</gene>
<dbReference type="AlphaFoldDB" id="A0A5B6UVC2"/>
<dbReference type="Gene3D" id="2.40.70.10">
    <property type="entry name" value="Acid Proteases"/>
    <property type="match status" value="1"/>
</dbReference>
<evidence type="ECO:0000313" key="1">
    <source>
        <dbReference type="EMBL" id="KAA3461343.1"/>
    </source>
</evidence>
<evidence type="ECO:0000313" key="2">
    <source>
        <dbReference type="Proteomes" id="UP000325315"/>
    </source>
</evidence>
<dbReference type="OrthoDB" id="778454at2759"/>
<accession>A0A5B6UVC2</accession>
<dbReference type="InterPro" id="IPR021109">
    <property type="entry name" value="Peptidase_aspartic_dom_sf"/>
</dbReference>